<dbReference type="Pfam" id="PF03572">
    <property type="entry name" value="Peptidase_S41"/>
    <property type="match status" value="1"/>
</dbReference>
<feature type="signal peptide" evidence="6">
    <location>
        <begin position="1"/>
        <end position="23"/>
    </location>
</feature>
<dbReference type="NCBIfam" id="TIGR00225">
    <property type="entry name" value="prc"/>
    <property type="match status" value="1"/>
</dbReference>
<dbReference type="InterPro" id="IPR036034">
    <property type="entry name" value="PDZ_sf"/>
</dbReference>
<feature type="chain" id="PRO_5004812544" evidence="6">
    <location>
        <begin position="24"/>
        <end position="540"/>
    </location>
</feature>
<dbReference type="SUPFAM" id="SSF52096">
    <property type="entry name" value="ClpP/crotonase"/>
    <property type="match status" value="1"/>
</dbReference>
<gene>
    <name evidence="8" type="ORF">N425_01995</name>
</gene>
<proteinExistence type="inferred from homology"/>
<dbReference type="Pfam" id="PF13180">
    <property type="entry name" value="PDZ_2"/>
    <property type="match status" value="1"/>
</dbReference>
<dbReference type="GO" id="GO:0030288">
    <property type="term" value="C:outer membrane-bounded periplasmic space"/>
    <property type="evidence" value="ECO:0007669"/>
    <property type="project" value="TreeGrafter"/>
</dbReference>
<dbReference type="Gene3D" id="3.30.750.44">
    <property type="match status" value="1"/>
</dbReference>
<evidence type="ECO:0000256" key="3">
    <source>
        <dbReference type="ARBA" id="ARBA00022801"/>
    </source>
</evidence>
<keyword evidence="6" id="KW-0732">Signal</keyword>
<comment type="similarity">
    <text evidence="1 5">Belongs to the peptidase S41A family.</text>
</comment>
<evidence type="ECO:0000256" key="4">
    <source>
        <dbReference type="ARBA" id="ARBA00022825"/>
    </source>
</evidence>
<protein>
    <submittedName>
        <fullName evidence="8">Peptidase S41</fullName>
    </submittedName>
</protein>
<dbReference type="FunFam" id="2.30.42.10:FF:000063">
    <property type="entry name" value="Peptidase, S41 family"/>
    <property type="match status" value="1"/>
</dbReference>
<organism evidence="8 9">
    <name type="scientific">Tannerella sp. oral taxon BU063 isolate Cell 2</name>
    <dbReference type="NCBI Taxonomy" id="1411148"/>
    <lineage>
        <taxon>Bacteria</taxon>
        <taxon>Pseudomonadati</taxon>
        <taxon>Bacteroidota</taxon>
        <taxon>Bacteroidia</taxon>
        <taxon>Bacteroidales</taxon>
        <taxon>Tannerellaceae</taxon>
        <taxon>Tannerella</taxon>
    </lineage>
</organism>
<reference evidence="8 9" key="1">
    <citation type="submission" date="2013-11" db="EMBL/GenBank/DDBJ databases">
        <title>Single cell genomics of uncultured Tannerella BU063 (oral taxon 286).</title>
        <authorList>
            <person name="Beall C.J."/>
            <person name="Campbell A.G."/>
            <person name="Griffen A.L."/>
            <person name="Podar M."/>
            <person name="Leys E.J."/>
        </authorList>
    </citation>
    <scope>NUCLEOTIDE SEQUENCE [LARGE SCALE GENOMIC DNA]</scope>
    <source>
        <strain evidence="8">Cell 2</strain>
    </source>
</reference>
<dbReference type="InterPro" id="IPR029045">
    <property type="entry name" value="ClpP/crotonase-like_dom_sf"/>
</dbReference>
<dbReference type="CDD" id="cd06782">
    <property type="entry name" value="cpPDZ_CPP-like"/>
    <property type="match status" value="1"/>
</dbReference>
<dbReference type="Gene3D" id="3.90.226.10">
    <property type="entry name" value="2-enoyl-CoA Hydratase, Chain A, domain 1"/>
    <property type="match status" value="1"/>
</dbReference>
<dbReference type="InterPro" id="IPR005151">
    <property type="entry name" value="Tail-specific_protease"/>
</dbReference>
<dbReference type="GO" id="GO:0006508">
    <property type="term" value="P:proteolysis"/>
    <property type="evidence" value="ECO:0007669"/>
    <property type="project" value="UniProtKB-KW"/>
</dbReference>
<name>W2C8J3_9BACT</name>
<evidence type="ECO:0000313" key="9">
    <source>
        <dbReference type="Proteomes" id="UP000018837"/>
    </source>
</evidence>
<dbReference type="Pfam" id="PF22694">
    <property type="entry name" value="CtpB_N-like"/>
    <property type="match status" value="1"/>
</dbReference>
<dbReference type="PROSITE" id="PS50106">
    <property type="entry name" value="PDZ"/>
    <property type="match status" value="1"/>
</dbReference>
<evidence type="ECO:0000256" key="5">
    <source>
        <dbReference type="RuleBase" id="RU004404"/>
    </source>
</evidence>
<feature type="domain" description="PDZ" evidence="7">
    <location>
        <begin position="80"/>
        <end position="165"/>
    </location>
</feature>
<sequence>MRKTIVYPLLLIGSLLMTGHVRAQQPQWPDENARKLSIALYAIENLYVDEPNKKKLVEDAIRGMLDKLDPHSAYSDAEETKDLNEPLQGGFDGIGIQFNMLTDTLYVVQVISGGPSERVGLAAGDRIIMVDDTVIAGVKMKTTDVMRRLRGPKGTEVRVKVQRGGSPKLIEFKIIRGKIPVHSLDAAYMADSTTGYIRLNRFANTSHEEFLEALTRLRKEGMKHLVLDLQGNGGGYLHVACNLADEFLSNGRLIVYTEGRNSPREEAKATATGNFEDGRLVILVDESSASASEIVSGAVQDWDRGVIVGRRTFGKGLVQRPIPLPDNSMIRLTIARYYTPGGRNIQKPYTGGDAAAYNRDLIDRYNHGELMNADSIHFPDSLRSRTLVNHRTVYGGGGIMPDRFIPLDTSRYTDYHRRLVGLGYIYRTVLSYVDGHRKALRKRYPDFKSFSQQFTVGDELLSDLCARATADSVAFDSAQYAKSRPLIALQLKALIARDLFDETAYYRIINEDNESLREALRIINNAEAYEKILRGVKSDS</sequence>
<comment type="caution">
    <text evidence="8">The sequence shown here is derived from an EMBL/GenBank/DDBJ whole genome shotgun (WGS) entry which is preliminary data.</text>
</comment>
<dbReference type="InterPro" id="IPR055210">
    <property type="entry name" value="CtpA/B_N"/>
</dbReference>
<dbReference type="InterPro" id="IPR004447">
    <property type="entry name" value="Peptidase_S41A"/>
</dbReference>
<dbReference type="AlphaFoldDB" id="W2C8J3"/>
<dbReference type="GO" id="GO:0008236">
    <property type="term" value="F:serine-type peptidase activity"/>
    <property type="evidence" value="ECO:0007669"/>
    <property type="project" value="UniProtKB-KW"/>
</dbReference>
<keyword evidence="2 5" id="KW-0645">Protease</keyword>
<keyword evidence="4 5" id="KW-0720">Serine protease</keyword>
<dbReference type="GO" id="GO:0004175">
    <property type="term" value="F:endopeptidase activity"/>
    <property type="evidence" value="ECO:0007669"/>
    <property type="project" value="TreeGrafter"/>
</dbReference>
<dbReference type="SMART" id="SM00245">
    <property type="entry name" value="TSPc"/>
    <property type="match status" value="1"/>
</dbReference>
<accession>W2C8J3</accession>
<dbReference type="InterPro" id="IPR001478">
    <property type="entry name" value="PDZ"/>
</dbReference>
<dbReference type="Proteomes" id="UP000018837">
    <property type="component" value="Unassembled WGS sequence"/>
</dbReference>
<evidence type="ECO:0000256" key="2">
    <source>
        <dbReference type="ARBA" id="ARBA00022670"/>
    </source>
</evidence>
<evidence type="ECO:0000256" key="1">
    <source>
        <dbReference type="ARBA" id="ARBA00009179"/>
    </source>
</evidence>
<evidence type="ECO:0000313" key="8">
    <source>
        <dbReference type="EMBL" id="ETK02817.1"/>
    </source>
</evidence>
<dbReference type="Gene3D" id="2.30.42.10">
    <property type="match status" value="1"/>
</dbReference>
<evidence type="ECO:0000259" key="7">
    <source>
        <dbReference type="PROSITE" id="PS50106"/>
    </source>
</evidence>
<dbReference type="GO" id="GO:0007165">
    <property type="term" value="P:signal transduction"/>
    <property type="evidence" value="ECO:0007669"/>
    <property type="project" value="TreeGrafter"/>
</dbReference>
<dbReference type="PATRIC" id="fig|1411148.3.peg.179"/>
<dbReference type="PANTHER" id="PTHR32060">
    <property type="entry name" value="TAIL-SPECIFIC PROTEASE"/>
    <property type="match status" value="1"/>
</dbReference>
<dbReference type="SUPFAM" id="SSF50156">
    <property type="entry name" value="PDZ domain-like"/>
    <property type="match status" value="1"/>
</dbReference>
<dbReference type="EMBL" id="AYUF01000295">
    <property type="protein sequence ID" value="ETK02817.1"/>
    <property type="molecule type" value="Genomic_DNA"/>
</dbReference>
<dbReference type="CDD" id="cd07560">
    <property type="entry name" value="Peptidase_S41_CPP"/>
    <property type="match status" value="1"/>
</dbReference>
<keyword evidence="3 5" id="KW-0378">Hydrolase</keyword>
<dbReference type="SMART" id="SM00228">
    <property type="entry name" value="PDZ"/>
    <property type="match status" value="1"/>
</dbReference>
<evidence type="ECO:0000256" key="6">
    <source>
        <dbReference type="SAM" id="SignalP"/>
    </source>
</evidence>
<dbReference type="PANTHER" id="PTHR32060:SF30">
    <property type="entry name" value="CARBOXY-TERMINAL PROCESSING PROTEASE CTPA"/>
    <property type="match status" value="1"/>
</dbReference>